<dbReference type="InterPro" id="IPR036132">
    <property type="entry name" value="Vac_ATP_synth_c_sf"/>
</dbReference>
<keyword evidence="4 5" id="KW-0406">Ion transport</keyword>
<feature type="coiled-coil region" evidence="6">
    <location>
        <begin position="56"/>
        <end position="83"/>
    </location>
</feature>
<sequence>MTYEEGDGVYWVVSLPVLGGSAEATWDAVQQNTVYAQDLSTNFKLNVPETLRVGTLDSLLELSDELQRDAQSLEATCAKLRRQCVEGAAATTSGGDYAGVGTNMGGLEAEDSEAIESFEWNEAKYPSNRPLKELVERVMEGVHRTDDALKVKLSEYSSSRANLAALSRKSQGSLAVREIGSLVKEEDYVSTENLCTCMLVVPNSSKKEFTKTYERYANFSFINQEGRSAHVSAAVPRSAKVVAEDKDYTLYRVVCFSRTVDTFKQAAREKGVQVREFKFDEGKVEEERENLADLKQECREMEDALHEWSRTAYRETLDSWMHMLTIRIFVESILRYGLPPSFQAAVLKPNRRCEIKVRAVLANQFGKHVSNHWRKNGDGDDNKGAAGAGQDEVFPYVSFTVNFNK</sequence>
<keyword evidence="8" id="KW-1185">Reference proteome</keyword>
<dbReference type="Proteomes" id="UP001472866">
    <property type="component" value="Chromosome 06"/>
</dbReference>
<reference evidence="7 8" key="1">
    <citation type="submission" date="2024-03" db="EMBL/GenBank/DDBJ databases">
        <title>Complete genome sequence of the green alga Chloropicon roscoffensis RCC1871.</title>
        <authorList>
            <person name="Lemieux C."/>
            <person name="Pombert J.-F."/>
            <person name="Otis C."/>
            <person name="Turmel M."/>
        </authorList>
    </citation>
    <scope>NUCLEOTIDE SEQUENCE [LARGE SCALE GENOMIC DNA]</scope>
    <source>
        <strain evidence="7 8">RCC1871</strain>
    </source>
</reference>
<name>A0AAX4P9F4_9CHLO</name>
<dbReference type="Gene3D" id="3.30.70.100">
    <property type="match status" value="1"/>
</dbReference>
<evidence type="ECO:0000256" key="6">
    <source>
        <dbReference type="SAM" id="Coils"/>
    </source>
</evidence>
<dbReference type="PANTHER" id="PTHR10137:SF0">
    <property type="entry name" value="V-TYPE PROTON ATPASE SUBUNIT C"/>
    <property type="match status" value="1"/>
</dbReference>
<evidence type="ECO:0000256" key="1">
    <source>
        <dbReference type="ARBA" id="ARBA00006138"/>
    </source>
</evidence>
<accession>A0AAX4P9F4</accession>
<protein>
    <recommendedName>
        <fullName evidence="5">V-type proton ATPase subunit C</fullName>
    </recommendedName>
</protein>
<keyword evidence="2 5" id="KW-0813">Transport</keyword>
<feature type="coiled-coil region" evidence="6">
    <location>
        <begin position="277"/>
        <end position="311"/>
    </location>
</feature>
<keyword evidence="3 5" id="KW-0375">Hydrogen ion transport</keyword>
<gene>
    <name evidence="7" type="ORF">HKI87_06g39980</name>
</gene>
<dbReference type="AlphaFoldDB" id="A0AAX4P9F4"/>
<comment type="similarity">
    <text evidence="1 5">Belongs to the V-ATPase C subunit family.</text>
</comment>
<evidence type="ECO:0000256" key="3">
    <source>
        <dbReference type="ARBA" id="ARBA00022781"/>
    </source>
</evidence>
<evidence type="ECO:0000256" key="4">
    <source>
        <dbReference type="ARBA" id="ARBA00023065"/>
    </source>
</evidence>
<dbReference type="GO" id="GO:0046961">
    <property type="term" value="F:proton-transporting ATPase activity, rotational mechanism"/>
    <property type="evidence" value="ECO:0007669"/>
    <property type="project" value="InterPro"/>
</dbReference>
<organism evidence="7 8">
    <name type="scientific">Chloropicon roscoffensis</name>
    <dbReference type="NCBI Taxonomy" id="1461544"/>
    <lineage>
        <taxon>Eukaryota</taxon>
        <taxon>Viridiplantae</taxon>
        <taxon>Chlorophyta</taxon>
        <taxon>Chloropicophyceae</taxon>
        <taxon>Chloropicales</taxon>
        <taxon>Chloropicaceae</taxon>
        <taxon>Chloropicon</taxon>
    </lineage>
</organism>
<proteinExistence type="inferred from homology"/>
<evidence type="ECO:0000256" key="2">
    <source>
        <dbReference type="ARBA" id="ARBA00022448"/>
    </source>
</evidence>
<keyword evidence="6" id="KW-0175">Coiled coil</keyword>
<dbReference type="GO" id="GO:0000221">
    <property type="term" value="C:vacuolar proton-transporting V-type ATPase, V1 domain"/>
    <property type="evidence" value="ECO:0007669"/>
    <property type="project" value="TreeGrafter"/>
</dbReference>
<evidence type="ECO:0000313" key="7">
    <source>
        <dbReference type="EMBL" id="WZN62461.1"/>
    </source>
</evidence>
<dbReference type="CDD" id="cd14785">
    <property type="entry name" value="V-ATPase_C"/>
    <property type="match status" value="1"/>
</dbReference>
<dbReference type="PANTHER" id="PTHR10137">
    <property type="entry name" value="V-TYPE PROTON ATPASE SUBUNIT C"/>
    <property type="match status" value="1"/>
</dbReference>
<evidence type="ECO:0000256" key="5">
    <source>
        <dbReference type="RuleBase" id="RU364010"/>
    </source>
</evidence>
<dbReference type="EMBL" id="CP151506">
    <property type="protein sequence ID" value="WZN62461.1"/>
    <property type="molecule type" value="Genomic_DNA"/>
</dbReference>
<comment type="function">
    <text evidence="5">Subunit of the V1 complex of vacuolar(H+)-ATPase (V-ATPase), a multisubunit enzyme composed of a peripheral complex (V1) that hydrolyzes ATP and a membrane integral complex (V0) that translocates protons. V-ATPase is responsible for acidifying and maintaining the pH of intracellular compartments and in some cell types, is targeted to the plasma membrane, where it is responsible for acidifying the extracellular environment. Subunit C is necessary for the assembly of the catalytic sector of the enzyme and is likely to have a specific function in its catalytic activity.</text>
</comment>
<dbReference type="Gene3D" id="1.20.1460.10">
    <property type="entry name" value="subunit c (vma5p) of the yeast v-atpase, domain 2"/>
    <property type="match status" value="1"/>
</dbReference>
<dbReference type="SUPFAM" id="SSF118203">
    <property type="entry name" value="Vacuolar ATP synthase subunit C"/>
    <property type="match status" value="1"/>
</dbReference>
<dbReference type="Pfam" id="PF03223">
    <property type="entry name" value="V-ATPase_C"/>
    <property type="match status" value="1"/>
</dbReference>
<dbReference type="Gene3D" id="3.30.70.1180">
    <property type="entry name" value="Vacuolar atp synthase subunit c, domain 1"/>
    <property type="match status" value="1"/>
</dbReference>
<evidence type="ECO:0000313" key="8">
    <source>
        <dbReference type="Proteomes" id="UP001472866"/>
    </source>
</evidence>
<comment type="subunit">
    <text evidence="5">V-ATPase is a heteromultimeric enzyme composed of a peripheral catalytic V1 complex (components A to H) attached to an integral membrane V0 proton pore complex.</text>
</comment>
<dbReference type="InterPro" id="IPR004907">
    <property type="entry name" value="ATPase_V1-cplx_csu"/>
</dbReference>